<gene>
    <name evidence="11" type="primary">gspE</name>
    <name evidence="11" type="ORF">HMI49_19335</name>
</gene>
<evidence type="ECO:0000256" key="8">
    <source>
        <dbReference type="ARBA" id="ARBA00034006"/>
    </source>
</evidence>
<dbReference type="InterPro" id="IPR007831">
    <property type="entry name" value="T2SS_GspE_N"/>
</dbReference>
<dbReference type="Pfam" id="PF00437">
    <property type="entry name" value="T2SSE"/>
    <property type="match status" value="1"/>
</dbReference>
<evidence type="ECO:0000313" key="12">
    <source>
        <dbReference type="Proteomes" id="UP000563426"/>
    </source>
</evidence>
<evidence type="ECO:0000313" key="11">
    <source>
        <dbReference type="EMBL" id="NOK35360.1"/>
    </source>
</evidence>
<keyword evidence="12" id="KW-1185">Reference proteome</keyword>
<reference evidence="11 12" key="1">
    <citation type="submission" date="2020-05" db="EMBL/GenBank/DDBJ databases">
        <authorList>
            <person name="Whitworth D."/>
        </authorList>
    </citation>
    <scope>NUCLEOTIDE SEQUENCE [LARGE SCALE GENOMIC DNA]</scope>
    <source>
        <strain evidence="11 12">AB043B</strain>
    </source>
</reference>
<dbReference type="GO" id="GO:0015628">
    <property type="term" value="P:protein secretion by the type II secretion system"/>
    <property type="evidence" value="ECO:0007669"/>
    <property type="project" value="InterPro"/>
</dbReference>
<proteinExistence type="inferred from homology"/>
<evidence type="ECO:0000256" key="6">
    <source>
        <dbReference type="ARBA" id="ARBA00022967"/>
    </source>
</evidence>
<dbReference type="RefSeq" id="WP_171436111.1">
    <property type="nucleotide sequence ID" value="NZ_JABFJV010000105.1"/>
</dbReference>
<dbReference type="AlphaFoldDB" id="A0A7Y4NS27"/>
<dbReference type="Pfam" id="PF05157">
    <property type="entry name" value="MshEN"/>
    <property type="match status" value="1"/>
</dbReference>
<dbReference type="PANTHER" id="PTHR30258:SF2">
    <property type="entry name" value="COMG OPERON PROTEIN 1"/>
    <property type="match status" value="1"/>
</dbReference>
<evidence type="ECO:0000256" key="3">
    <source>
        <dbReference type="ARBA" id="ARBA00022741"/>
    </source>
</evidence>
<dbReference type="SUPFAM" id="SSF52540">
    <property type="entry name" value="P-loop containing nucleoside triphosphate hydrolases"/>
    <property type="match status" value="1"/>
</dbReference>
<dbReference type="Gene3D" id="3.40.50.300">
    <property type="entry name" value="P-loop containing nucleotide triphosphate hydrolases"/>
    <property type="match status" value="1"/>
</dbReference>
<evidence type="ECO:0000259" key="10">
    <source>
        <dbReference type="PROSITE" id="PS00662"/>
    </source>
</evidence>
<dbReference type="Gene3D" id="3.30.450.90">
    <property type="match status" value="1"/>
</dbReference>
<evidence type="ECO:0000256" key="2">
    <source>
        <dbReference type="ARBA" id="ARBA00022448"/>
    </source>
</evidence>
<evidence type="ECO:0000256" key="5">
    <source>
        <dbReference type="ARBA" id="ARBA00022927"/>
    </source>
</evidence>
<keyword evidence="5" id="KW-0653">Protein transport</keyword>
<keyword evidence="4" id="KW-0067">ATP-binding</keyword>
<dbReference type="EC" id="7.4.2.8" evidence="7"/>
<dbReference type="GO" id="GO:0015627">
    <property type="term" value="C:type II protein secretion system complex"/>
    <property type="evidence" value="ECO:0007669"/>
    <property type="project" value="InterPro"/>
</dbReference>
<dbReference type="EMBL" id="JABFJV010000105">
    <property type="protein sequence ID" value="NOK35360.1"/>
    <property type="molecule type" value="Genomic_DNA"/>
</dbReference>
<feature type="compositionally biased region" description="Low complexity" evidence="9">
    <location>
        <begin position="1"/>
        <end position="16"/>
    </location>
</feature>
<dbReference type="FunFam" id="3.30.450.90:FF:000001">
    <property type="entry name" value="Type II secretion system ATPase GspE"/>
    <property type="match status" value="1"/>
</dbReference>
<dbReference type="InterPro" id="IPR013369">
    <property type="entry name" value="T2SS_GspE"/>
</dbReference>
<evidence type="ECO:0000256" key="7">
    <source>
        <dbReference type="ARBA" id="ARBA00024382"/>
    </source>
</evidence>
<keyword evidence="2" id="KW-0813">Transport</keyword>
<comment type="catalytic activity">
    <reaction evidence="8">
        <text>ATP + H2O + cellular proteinSide 1 = ADP + phosphate + cellular proteinSide 2.</text>
        <dbReference type="EC" id="7.4.2.8"/>
    </reaction>
</comment>
<comment type="caution">
    <text evidence="11">The sequence shown here is derived from an EMBL/GenBank/DDBJ whole genome shotgun (WGS) entry which is preliminary data.</text>
</comment>
<dbReference type="Proteomes" id="UP000563426">
    <property type="component" value="Unassembled WGS sequence"/>
</dbReference>
<dbReference type="GO" id="GO:0005886">
    <property type="term" value="C:plasma membrane"/>
    <property type="evidence" value="ECO:0007669"/>
    <property type="project" value="TreeGrafter"/>
</dbReference>
<feature type="domain" description="Bacterial type II secretion system protein E" evidence="10">
    <location>
        <begin position="420"/>
        <end position="434"/>
    </location>
</feature>
<dbReference type="SUPFAM" id="SSF160246">
    <property type="entry name" value="EspE N-terminal domain-like"/>
    <property type="match status" value="1"/>
</dbReference>
<dbReference type="GO" id="GO:0008564">
    <property type="term" value="F:protein-exporting ATPase activity"/>
    <property type="evidence" value="ECO:0007669"/>
    <property type="project" value="UniProtKB-EC"/>
</dbReference>
<keyword evidence="6" id="KW-1278">Translocase</keyword>
<dbReference type="GO" id="GO:0016887">
    <property type="term" value="F:ATP hydrolysis activity"/>
    <property type="evidence" value="ECO:0007669"/>
    <property type="project" value="TreeGrafter"/>
</dbReference>
<organism evidence="11 12">
    <name type="scientific">Corallococcus exercitus</name>
    <dbReference type="NCBI Taxonomy" id="2316736"/>
    <lineage>
        <taxon>Bacteria</taxon>
        <taxon>Pseudomonadati</taxon>
        <taxon>Myxococcota</taxon>
        <taxon>Myxococcia</taxon>
        <taxon>Myxococcales</taxon>
        <taxon>Cystobacterineae</taxon>
        <taxon>Myxococcaceae</taxon>
        <taxon>Corallococcus</taxon>
    </lineage>
</organism>
<dbReference type="Gene3D" id="3.30.300.160">
    <property type="entry name" value="Type II secretion system, protein E, N-terminal domain"/>
    <property type="match status" value="1"/>
</dbReference>
<dbReference type="InterPro" id="IPR001482">
    <property type="entry name" value="T2SS/T4SS_dom"/>
</dbReference>
<dbReference type="InterPro" id="IPR027417">
    <property type="entry name" value="P-loop_NTPase"/>
</dbReference>
<dbReference type="NCBIfam" id="TIGR02533">
    <property type="entry name" value="type_II_gspE"/>
    <property type="match status" value="1"/>
</dbReference>
<dbReference type="CDD" id="cd01129">
    <property type="entry name" value="PulE-GspE-like"/>
    <property type="match status" value="1"/>
</dbReference>
<name>A0A7Y4NS27_9BACT</name>
<feature type="region of interest" description="Disordered" evidence="9">
    <location>
        <begin position="1"/>
        <end position="23"/>
    </location>
</feature>
<evidence type="ECO:0000256" key="4">
    <source>
        <dbReference type="ARBA" id="ARBA00022840"/>
    </source>
</evidence>
<dbReference type="GO" id="GO:0005524">
    <property type="term" value="F:ATP binding"/>
    <property type="evidence" value="ECO:0007669"/>
    <property type="project" value="UniProtKB-KW"/>
</dbReference>
<dbReference type="PANTHER" id="PTHR30258">
    <property type="entry name" value="TYPE II SECRETION SYSTEM PROTEIN GSPE-RELATED"/>
    <property type="match status" value="1"/>
</dbReference>
<protein>
    <recommendedName>
        <fullName evidence="7">protein-secreting ATPase</fullName>
        <ecNumber evidence="7">7.4.2.8</ecNumber>
    </recommendedName>
</protein>
<dbReference type="FunFam" id="3.40.50.300:FF:000398">
    <property type="entry name" value="Type IV pilus assembly ATPase PilB"/>
    <property type="match status" value="1"/>
</dbReference>
<sequence>MDLTADTTTSQDTAATPAVSGGRNDATQVVAHGQAYLCGRPLGEILRALVPALTPEKIQEALATQQEKGGRLGEVLVGMKAVSEEDVARALGHQLDLPYLQRIFVEEVDAELVKRIPINFARQTQLLPLSVEGDEVVLAVADPLDTTALDHARLLLGQSIQPRIALASTIVDAINSVYDRSVNEAEALVDEMETTEDLDSLAHELEEPKDLLDADDEAPVIRLVNSVLFRAAKERASDIHIEPMERELLVRFRIDGVLQEVIKPPKRYQNSIIARVKVMGQLNIAEKRLPQDGRIRIKLAGRDIDIRLSTTPTSFGERIVMRLLDKTATLLDLAEIGMSPQVLGNMEAVIKRSHGIVLVTGPTGSGKTTTLYGALSKINTTDLNILTVEDPVEYQLKGIGQMAIAPKIGLTFAQGLRSFLRQDPDVIMVGEIRDKETAEIAIQASLTGHLVLSTVHTNDAAGAVTRLVDMGVQPFLVASSLTGILAQRLVRRVCPDCRQAYTPTDAELKELGYSLASFKAKFNTDRIYRAVGCPSCNRNGYRGRSGIYEFLFVDDDVRQLVLKNVDASTIKKSALSKGMTTLLDDGVRKIAMGETTIAEVLSITQEDI</sequence>
<dbReference type="InterPro" id="IPR037257">
    <property type="entry name" value="T2SS_E_N_sf"/>
</dbReference>
<dbReference type="PROSITE" id="PS00662">
    <property type="entry name" value="T2SP_E"/>
    <property type="match status" value="1"/>
</dbReference>
<keyword evidence="3" id="KW-0547">Nucleotide-binding</keyword>
<evidence type="ECO:0000256" key="9">
    <source>
        <dbReference type="SAM" id="MobiDB-lite"/>
    </source>
</evidence>
<comment type="similarity">
    <text evidence="1">Belongs to the GSP E family.</text>
</comment>
<evidence type="ECO:0000256" key="1">
    <source>
        <dbReference type="ARBA" id="ARBA00006611"/>
    </source>
</evidence>
<accession>A0A7Y4NS27</accession>